<evidence type="ECO:0008006" key="3">
    <source>
        <dbReference type="Google" id="ProtNLM"/>
    </source>
</evidence>
<dbReference type="OrthoDB" id="9814284at2"/>
<dbReference type="EMBL" id="CP021106">
    <property type="protein sequence ID" value="ARO88318.1"/>
    <property type="molecule type" value="Genomic_DNA"/>
</dbReference>
<dbReference type="AlphaFoldDB" id="A0A1W6SR62"/>
<accession>A0A1W6SR62</accession>
<protein>
    <recommendedName>
        <fullName evidence="3">DUF466 domain-containing protein</fullName>
    </recommendedName>
</protein>
<dbReference type="PANTHER" id="PTHR38453:SF1">
    <property type="entry name" value="CYTOPLASMIC PROTEIN"/>
    <property type="match status" value="1"/>
</dbReference>
<dbReference type="Pfam" id="PF04328">
    <property type="entry name" value="Sel_put"/>
    <property type="match status" value="1"/>
</dbReference>
<dbReference type="PANTHER" id="PTHR38453">
    <property type="entry name" value="CYTOPLASMIC PROTEIN-RELATED"/>
    <property type="match status" value="1"/>
</dbReference>
<proteinExistence type="predicted"/>
<evidence type="ECO:0000313" key="1">
    <source>
        <dbReference type="EMBL" id="ARO88318.1"/>
    </source>
</evidence>
<reference evidence="1 2" key="1">
    <citation type="journal article" date="2015" name="Int. J. Syst. Evol. Microbiol.">
        <title>Nitrosospira lacus sp. nov., a psychrotolerant, ammonia-oxidizing bacterium from sandy lake sediment.</title>
        <authorList>
            <person name="Urakawa H."/>
            <person name="Garcia J.C."/>
            <person name="Nielsen J.L."/>
            <person name="Le V.Q."/>
            <person name="Kozlowski J.A."/>
            <person name="Stein L.Y."/>
            <person name="Lim C.K."/>
            <person name="Pommerening-Roser A."/>
            <person name="Martens-Habbena W."/>
            <person name="Stahl D.A."/>
            <person name="Klotz M.G."/>
        </authorList>
    </citation>
    <scope>NUCLEOTIDE SEQUENCE [LARGE SCALE GENOMIC DNA]</scope>
    <source>
        <strain evidence="1 2">APG3</strain>
    </source>
</reference>
<evidence type="ECO:0000313" key="2">
    <source>
        <dbReference type="Proteomes" id="UP000012179"/>
    </source>
</evidence>
<name>A0A1W6SR62_9PROT</name>
<dbReference type="Proteomes" id="UP000012179">
    <property type="component" value="Chromosome"/>
</dbReference>
<gene>
    <name evidence="1" type="ORF">EBAPG3_011320</name>
</gene>
<sequence>MLTRRITGITRAARYLGQSMRLMVGVPEYSTYVNHMKTAHPDQPVMSYQEFFRERQEARYGGKVSRCC</sequence>
<dbReference type="eggNOG" id="COG2879">
    <property type="taxonomic scope" value="Bacteria"/>
</dbReference>
<organism evidence="1 2">
    <name type="scientific">Nitrosospira lacus</name>
    <dbReference type="NCBI Taxonomy" id="1288494"/>
    <lineage>
        <taxon>Bacteria</taxon>
        <taxon>Pseudomonadati</taxon>
        <taxon>Pseudomonadota</taxon>
        <taxon>Betaproteobacteria</taxon>
        <taxon>Nitrosomonadales</taxon>
        <taxon>Nitrosomonadaceae</taxon>
        <taxon>Nitrosospira</taxon>
    </lineage>
</organism>
<dbReference type="KEGG" id="nlc:EBAPG3_011320"/>
<keyword evidence="2" id="KW-1185">Reference proteome</keyword>
<dbReference type="InterPro" id="IPR007423">
    <property type="entry name" value="Sel_put"/>
</dbReference>
<dbReference type="RefSeq" id="WP_004174735.1">
    <property type="nucleotide sequence ID" value="NZ_CP021106.3"/>
</dbReference>